<evidence type="ECO:0000313" key="4">
    <source>
        <dbReference type="Proteomes" id="UP000596349"/>
    </source>
</evidence>
<accession>A0A7R8R605</accession>
<evidence type="ECO:0000259" key="1">
    <source>
        <dbReference type="Pfam" id="PF10544"/>
    </source>
</evidence>
<dbReference type="InterPro" id="IPR018306">
    <property type="entry name" value="Phage_T5_Orf172_DNA-bd"/>
</dbReference>
<name>A0A7R8R605_9CAUD</name>
<dbReference type="Pfam" id="PF14311">
    <property type="entry name" value="DUF4379"/>
    <property type="match status" value="1"/>
</dbReference>
<evidence type="ECO:0000259" key="2">
    <source>
        <dbReference type="Pfam" id="PF14311"/>
    </source>
</evidence>
<dbReference type="Pfam" id="PF10544">
    <property type="entry name" value="T5orf172"/>
    <property type="match status" value="1"/>
</dbReference>
<protein>
    <recommendedName>
        <fullName evidence="5">Zinc-ribbon domain-containing protein</fullName>
    </recommendedName>
</protein>
<sequence>MGRKLTCAQINEDLSLEGRNIRLVGEYINIRTKVEFTCLECGHYWYAIPFKVRTNKTGCPNCAGTLRLTPDKINKELARTGRKLLLEGDYINARTPVTFRCLACDYTWATTTSNVRQGTGCPVCSLSGWDKRLVYIMSSSIGTKVGVSTSPQKRRKQVASSGNLHDLTLFGEYTPHEGGSQMTPLEVEQLTHRQLARDNCHLSGFDGATEFFTTSPSDVEKFLISIGLRKIT</sequence>
<proteinExistence type="predicted"/>
<dbReference type="Proteomes" id="UP000596349">
    <property type="component" value="Chromosome"/>
</dbReference>
<gene>
    <name evidence="3" type="ORF">EKKBBHHG_00115</name>
</gene>
<dbReference type="InterPro" id="IPR025487">
    <property type="entry name" value="DUF4379"/>
</dbReference>
<feature type="domain" description="Treble clef zinc finger" evidence="2">
    <location>
        <begin position="31"/>
        <end position="64"/>
    </location>
</feature>
<evidence type="ECO:0008006" key="5">
    <source>
        <dbReference type="Google" id="ProtNLM"/>
    </source>
</evidence>
<dbReference type="EMBL" id="LR881116">
    <property type="protein sequence ID" value="CAD5240129.1"/>
    <property type="molecule type" value="Genomic_DNA"/>
</dbReference>
<reference evidence="3 4" key="1">
    <citation type="submission" date="2020-09" db="EMBL/GenBank/DDBJ databases">
        <authorList>
            <person name="Jameson E."/>
        </authorList>
    </citation>
    <scope>NUCLEOTIDE SEQUENCE [LARGE SCALE GENOMIC DNA]</scope>
</reference>
<evidence type="ECO:0000313" key="3">
    <source>
        <dbReference type="EMBL" id="CAD5240129.1"/>
    </source>
</evidence>
<feature type="domain" description="Bacteriophage T5 Orf172 DNA-binding" evidence="1">
    <location>
        <begin position="134"/>
        <end position="223"/>
    </location>
</feature>
<keyword evidence="4" id="KW-1185">Reference proteome</keyword>
<organism evidence="3 4">
    <name type="scientific">Klebsiella phage vB_KaS-Veronica</name>
    <dbReference type="NCBI Taxonomy" id="2762824"/>
    <lineage>
        <taxon>Viruses</taxon>
        <taxon>Duplodnaviria</taxon>
        <taxon>Heunggongvirae</taxon>
        <taxon>Uroviricota</taxon>
        <taxon>Caudoviricetes</taxon>
        <taxon>Demerecviridae</taxon>
        <taxon>Sugarlandvirus</taxon>
        <taxon>Sugarlandvirus veronica</taxon>
    </lineage>
</organism>